<comment type="caution">
    <text evidence="7">The sequence shown here is derived from an EMBL/GenBank/DDBJ whole genome shotgun (WGS) entry which is preliminary data.</text>
</comment>
<keyword evidence="3" id="KW-0862">Zinc</keyword>
<accession>A0AAP0QEW2</accession>
<gene>
    <name evidence="7" type="ORF">WN944_019174</name>
</gene>
<evidence type="ECO:0000256" key="2">
    <source>
        <dbReference type="ARBA" id="ARBA00022771"/>
    </source>
</evidence>
<name>A0AAP0QEW2_9ROSI</name>
<evidence type="ECO:0000256" key="5">
    <source>
        <dbReference type="SAM" id="MobiDB-lite"/>
    </source>
</evidence>
<organism evidence="7 8">
    <name type="scientific">Citrus x changshan-huyou</name>
    <dbReference type="NCBI Taxonomy" id="2935761"/>
    <lineage>
        <taxon>Eukaryota</taxon>
        <taxon>Viridiplantae</taxon>
        <taxon>Streptophyta</taxon>
        <taxon>Embryophyta</taxon>
        <taxon>Tracheophyta</taxon>
        <taxon>Spermatophyta</taxon>
        <taxon>Magnoliopsida</taxon>
        <taxon>eudicotyledons</taxon>
        <taxon>Gunneridae</taxon>
        <taxon>Pentapetalae</taxon>
        <taxon>rosids</taxon>
        <taxon>malvids</taxon>
        <taxon>Sapindales</taxon>
        <taxon>Rutaceae</taxon>
        <taxon>Aurantioideae</taxon>
        <taxon>Citrus</taxon>
    </lineage>
</organism>
<evidence type="ECO:0000259" key="6">
    <source>
        <dbReference type="PROSITE" id="PS50966"/>
    </source>
</evidence>
<dbReference type="InterPro" id="IPR004332">
    <property type="entry name" value="Transposase_MuDR"/>
</dbReference>
<keyword evidence="1" id="KW-0479">Metal-binding</keyword>
<dbReference type="InterPro" id="IPR018289">
    <property type="entry name" value="MULE_transposase_dom"/>
</dbReference>
<dbReference type="GO" id="GO:0008270">
    <property type="term" value="F:zinc ion binding"/>
    <property type="evidence" value="ECO:0007669"/>
    <property type="project" value="UniProtKB-KW"/>
</dbReference>
<keyword evidence="2 4" id="KW-0863">Zinc-finger</keyword>
<dbReference type="Proteomes" id="UP001428341">
    <property type="component" value="Unassembled WGS sequence"/>
</dbReference>
<dbReference type="Pfam" id="PF04434">
    <property type="entry name" value="SWIM"/>
    <property type="match status" value="1"/>
</dbReference>
<proteinExistence type="predicted"/>
<evidence type="ECO:0000256" key="4">
    <source>
        <dbReference type="PROSITE-ProRule" id="PRU00325"/>
    </source>
</evidence>
<evidence type="ECO:0000256" key="1">
    <source>
        <dbReference type="ARBA" id="ARBA00022723"/>
    </source>
</evidence>
<sequence length="936" mass="106939">MLLIESVFNQQSVGSIGNGVPLSGLTGFAPQFESQGSRLCWENLCLPVRAGTSSLGYGTSLKMDQIHVKVHFDGKLIDLGEYEIECLSLVALINDVMEKVVNRHRLDDEKFMIMAQIPSSEMKSLPSEAMQSDILENHQTSFIPENSSENTLKGMFEAYEEDNDDNEPLDNDDANSVDSINWTNDEIGEIVKIDNEDVENIIDPSDNSDFDNNALLSYYESGDEDTSPDDFHLNLDEDSIQMMARELRAQRFRQMANEEIILEVGQVFFTVDEFKSVLKDFAIQQGCVLHGEKNERARVTALCTNKRCKWRIHASLMVDKISFMIKTTKGGAHMCVPLIKNPETISKWVAEKLFGVIKSNPGISSSSLAFVLLSRFGTATNRRRLYRAKKRVLKMCEGDYINSYALLNDYANVLLMTNNDATVKISQELVGNENKFKRIFISFKAQQQWFMKGCRGFIGLDGCHLKTSFGGILISVVALDANNGVFPLAVCICEVESRESWTWFLELFKEHMDIHNDMAISFMSDRQKGLIHALQDIFPSSETKYCARHMYANFRKQHSDEILREHFWKAARATNKIDFDDAMTAINKIDENAYKWLVDNDPSTWSCHHFDPFYKTDHVTNNMSESWNSYLNEYRRKPILELLEFIRMKLMKRMIRRREKCEDWESNIPPRVQKKITKIAKAARCVSIIKASKYQFDVVEIMPDMERHYIVDLNKWYCECGGWQMSGLPCKHAMAGILHSHGEPSDYVDKSLTREAYLLTYSATINPLPDRTNWLKIDRPILKPPVKKVQPGRPKLNRRKEVNEAKKKPFYKRRFTVKCSLCHEMGHNKKKCPANKGKDVCSSSTNYQALAEQEGLPVGAGIYGPQITIGQQQQPAYIIARQRRARQGHDQGTGNNNNNEVINTEPVLKKVRKESKDRLNATQPSTSMPDGFGDCM</sequence>
<feature type="domain" description="SWIM-type" evidence="6">
    <location>
        <begin position="709"/>
        <end position="741"/>
    </location>
</feature>
<keyword evidence="8" id="KW-1185">Reference proteome</keyword>
<protein>
    <recommendedName>
        <fullName evidence="6">SWIM-type domain-containing protein</fullName>
    </recommendedName>
</protein>
<dbReference type="InterPro" id="IPR007527">
    <property type="entry name" value="Znf_SWIM"/>
</dbReference>
<dbReference type="EMBL" id="JBCGBO010000007">
    <property type="protein sequence ID" value="KAK9187775.1"/>
    <property type="molecule type" value="Genomic_DNA"/>
</dbReference>
<evidence type="ECO:0000313" key="7">
    <source>
        <dbReference type="EMBL" id="KAK9187775.1"/>
    </source>
</evidence>
<dbReference type="Pfam" id="PF10551">
    <property type="entry name" value="MULE"/>
    <property type="match status" value="1"/>
</dbReference>
<dbReference type="InterPro" id="IPR006564">
    <property type="entry name" value="Znf_PMZ"/>
</dbReference>
<reference evidence="7 8" key="1">
    <citation type="submission" date="2024-05" db="EMBL/GenBank/DDBJ databases">
        <title>Haplotype-resolved chromosome-level genome assembly of Huyou (Citrus changshanensis).</title>
        <authorList>
            <person name="Miao C."/>
            <person name="Chen W."/>
            <person name="Wu Y."/>
            <person name="Wang L."/>
            <person name="Zhao S."/>
            <person name="Grierson D."/>
            <person name="Xu C."/>
            <person name="Chen K."/>
        </authorList>
    </citation>
    <scope>NUCLEOTIDE SEQUENCE [LARGE SCALE GENOMIC DNA]</scope>
    <source>
        <strain evidence="7">01-14</strain>
        <tissue evidence="7">Leaf</tissue>
    </source>
</reference>
<dbReference type="AlphaFoldDB" id="A0AAP0QEW2"/>
<evidence type="ECO:0000256" key="3">
    <source>
        <dbReference type="ARBA" id="ARBA00022833"/>
    </source>
</evidence>
<dbReference type="PANTHER" id="PTHR31973">
    <property type="entry name" value="POLYPROTEIN, PUTATIVE-RELATED"/>
    <property type="match status" value="1"/>
</dbReference>
<dbReference type="PROSITE" id="PS50966">
    <property type="entry name" value="ZF_SWIM"/>
    <property type="match status" value="1"/>
</dbReference>
<evidence type="ECO:0000313" key="8">
    <source>
        <dbReference type="Proteomes" id="UP001428341"/>
    </source>
</evidence>
<feature type="region of interest" description="Disordered" evidence="5">
    <location>
        <begin position="882"/>
        <end position="936"/>
    </location>
</feature>
<dbReference type="PANTHER" id="PTHR31973:SF187">
    <property type="entry name" value="MUTATOR TRANSPOSASE MUDRA PROTEIN"/>
    <property type="match status" value="1"/>
</dbReference>
<dbReference type="SMART" id="SM00575">
    <property type="entry name" value="ZnF_PMZ"/>
    <property type="match status" value="1"/>
</dbReference>
<dbReference type="Pfam" id="PF03108">
    <property type="entry name" value="DBD_Tnp_Mut"/>
    <property type="match status" value="1"/>
</dbReference>